<reference evidence="1" key="1">
    <citation type="submission" date="2014-11" db="EMBL/GenBank/DDBJ databases">
        <authorList>
            <person name="Amaro Gonzalez C."/>
        </authorList>
    </citation>
    <scope>NUCLEOTIDE SEQUENCE</scope>
</reference>
<accession>A0A0E9PBK7</accession>
<protein>
    <submittedName>
        <fullName evidence="1">Uncharacterized protein</fullName>
    </submittedName>
</protein>
<organism evidence="1">
    <name type="scientific">Anguilla anguilla</name>
    <name type="common">European freshwater eel</name>
    <name type="synonym">Muraena anguilla</name>
    <dbReference type="NCBI Taxonomy" id="7936"/>
    <lineage>
        <taxon>Eukaryota</taxon>
        <taxon>Metazoa</taxon>
        <taxon>Chordata</taxon>
        <taxon>Craniata</taxon>
        <taxon>Vertebrata</taxon>
        <taxon>Euteleostomi</taxon>
        <taxon>Actinopterygii</taxon>
        <taxon>Neopterygii</taxon>
        <taxon>Teleostei</taxon>
        <taxon>Anguilliformes</taxon>
        <taxon>Anguillidae</taxon>
        <taxon>Anguilla</taxon>
    </lineage>
</organism>
<dbReference type="EMBL" id="GBXM01106910">
    <property type="protein sequence ID" value="JAH01667.1"/>
    <property type="molecule type" value="Transcribed_RNA"/>
</dbReference>
<reference evidence="1" key="2">
    <citation type="journal article" date="2015" name="Fish Shellfish Immunol.">
        <title>Early steps in the European eel (Anguilla anguilla)-Vibrio vulnificus interaction in the gills: Role of the RtxA13 toxin.</title>
        <authorList>
            <person name="Callol A."/>
            <person name="Pajuelo D."/>
            <person name="Ebbesson L."/>
            <person name="Teles M."/>
            <person name="MacKenzie S."/>
            <person name="Amaro C."/>
        </authorList>
    </citation>
    <scope>NUCLEOTIDE SEQUENCE</scope>
</reference>
<name>A0A0E9PBK7_ANGAN</name>
<dbReference type="AlphaFoldDB" id="A0A0E9PBK7"/>
<proteinExistence type="predicted"/>
<sequence>MLSSSAFIFTSRRLHLGFGRLRFRVFLALELISSHSSF</sequence>
<evidence type="ECO:0000313" key="1">
    <source>
        <dbReference type="EMBL" id="JAH01667.1"/>
    </source>
</evidence>